<dbReference type="PANTHER" id="PTHR48111">
    <property type="entry name" value="REGULATOR OF RPOS"/>
    <property type="match status" value="1"/>
</dbReference>
<keyword evidence="10" id="KW-1185">Reference proteome</keyword>
<sequence length="166" mass="18523">MAMTKGLIMVVEDDARIRKLHCDLLRHDGHTVFSARNGGEALSYLYSVVPTVVLLDIRMPGLDGLEVCRRIRKANLHHVPVVFLTNFDGAEIVRSAFEAGGDDYVLKCNGTKGVVERVRYWCRRGRDSEMLRRRESILAALRSGESPQLVEEVREPETASPSGTDG</sequence>
<dbReference type="PROSITE" id="PS50110">
    <property type="entry name" value="RESPONSE_REGULATORY"/>
    <property type="match status" value="1"/>
</dbReference>
<dbReference type="GO" id="GO:0000156">
    <property type="term" value="F:phosphorelay response regulator activity"/>
    <property type="evidence" value="ECO:0007669"/>
    <property type="project" value="TreeGrafter"/>
</dbReference>
<evidence type="ECO:0000313" key="9">
    <source>
        <dbReference type="EMBL" id="RDD63527.1"/>
    </source>
</evidence>
<evidence type="ECO:0000256" key="2">
    <source>
        <dbReference type="ARBA" id="ARBA00023012"/>
    </source>
</evidence>
<proteinExistence type="predicted"/>
<dbReference type="PANTHER" id="PTHR48111:SF1">
    <property type="entry name" value="TWO-COMPONENT RESPONSE REGULATOR ORR33"/>
    <property type="match status" value="1"/>
</dbReference>
<dbReference type="Proteomes" id="UP000253941">
    <property type="component" value="Unassembled WGS sequence"/>
</dbReference>
<gene>
    <name evidence="9" type="ORF">DRB17_03550</name>
</gene>
<evidence type="ECO:0000256" key="6">
    <source>
        <dbReference type="PROSITE-ProRule" id="PRU00169"/>
    </source>
</evidence>
<evidence type="ECO:0000256" key="3">
    <source>
        <dbReference type="ARBA" id="ARBA00023015"/>
    </source>
</evidence>
<keyword evidence="2" id="KW-0902">Two-component regulatory system</keyword>
<feature type="modified residue" description="4-aspartylphosphate" evidence="6">
    <location>
        <position position="56"/>
    </location>
</feature>
<keyword evidence="5" id="KW-0804">Transcription</keyword>
<keyword evidence="3" id="KW-0805">Transcription regulation</keyword>
<dbReference type="EMBL" id="QPMH01000002">
    <property type="protein sequence ID" value="RDD63527.1"/>
    <property type="molecule type" value="Genomic_DNA"/>
</dbReference>
<keyword evidence="4" id="KW-0238">DNA-binding</keyword>
<dbReference type="AlphaFoldDB" id="A0A369THB4"/>
<dbReference type="GO" id="GO:0006355">
    <property type="term" value="P:regulation of DNA-templated transcription"/>
    <property type="evidence" value="ECO:0007669"/>
    <property type="project" value="TreeGrafter"/>
</dbReference>
<dbReference type="CDD" id="cd17574">
    <property type="entry name" value="REC_OmpR"/>
    <property type="match status" value="1"/>
</dbReference>
<dbReference type="InterPro" id="IPR039420">
    <property type="entry name" value="WalR-like"/>
</dbReference>
<dbReference type="GO" id="GO:0005829">
    <property type="term" value="C:cytosol"/>
    <property type="evidence" value="ECO:0007669"/>
    <property type="project" value="TreeGrafter"/>
</dbReference>
<dbReference type="InterPro" id="IPR001789">
    <property type="entry name" value="Sig_transdc_resp-reg_receiver"/>
</dbReference>
<dbReference type="GO" id="GO:0000976">
    <property type="term" value="F:transcription cis-regulatory region binding"/>
    <property type="evidence" value="ECO:0007669"/>
    <property type="project" value="TreeGrafter"/>
</dbReference>
<feature type="region of interest" description="Disordered" evidence="7">
    <location>
        <begin position="145"/>
        <end position="166"/>
    </location>
</feature>
<dbReference type="InterPro" id="IPR011006">
    <property type="entry name" value="CheY-like_superfamily"/>
</dbReference>
<accession>A0A369THB4</accession>
<reference evidence="9 10" key="1">
    <citation type="submission" date="2018-07" db="EMBL/GenBank/DDBJ databases">
        <title>Venubactetium sediminum gen. nov., sp. nov., isolated from a marine solar saltern.</title>
        <authorList>
            <person name="Wang S."/>
        </authorList>
    </citation>
    <scope>NUCLEOTIDE SEQUENCE [LARGE SCALE GENOMIC DNA]</scope>
    <source>
        <strain evidence="9 10">WD2A32</strain>
    </source>
</reference>
<feature type="domain" description="Response regulatory" evidence="8">
    <location>
        <begin position="7"/>
        <end position="122"/>
    </location>
</feature>
<evidence type="ECO:0000256" key="4">
    <source>
        <dbReference type="ARBA" id="ARBA00023125"/>
    </source>
</evidence>
<dbReference type="SUPFAM" id="SSF52172">
    <property type="entry name" value="CheY-like"/>
    <property type="match status" value="1"/>
</dbReference>
<evidence type="ECO:0000256" key="5">
    <source>
        <dbReference type="ARBA" id="ARBA00023163"/>
    </source>
</evidence>
<keyword evidence="1 6" id="KW-0597">Phosphoprotein</keyword>
<evidence type="ECO:0000313" key="10">
    <source>
        <dbReference type="Proteomes" id="UP000253941"/>
    </source>
</evidence>
<dbReference type="GO" id="GO:0032993">
    <property type="term" value="C:protein-DNA complex"/>
    <property type="evidence" value="ECO:0007669"/>
    <property type="project" value="TreeGrafter"/>
</dbReference>
<dbReference type="Gene3D" id="3.40.50.2300">
    <property type="match status" value="1"/>
</dbReference>
<name>A0A369THB4_9PROT</name>
<evidence type="ECO:0000259" key="8">
    <source>
        <dbReference type="PROSITE" id="PS50110"/>
    </source>
</evidence>
<organism evidence="9 10">
    <name type="scientific">Ferruginivarius sediminum</name>
    <dbReference type="NCBI Taxonomy" id="2661937"/>
    <lineage>
        <taxon>Bacteria</taxon>
        <taxon>Pseudomonadati</taxon>
        <taxon>Pseudomonadota</taxon>
        <taxon>Alphaproteobacteria</taxon>
        <taxon>Rhodospirillales</taxon>
        <taxon>Rhodospirillaceae</taxon>
        <taxon>Ferruginivarius</taxon>
    </lineage>
</organism>
<evidence type="ECO:0000256" key="7">
    <source>
        <dbReference type="SAM" id="MobiDB-lite"/>
    </source>
</evidence>
<evidence type="ECO:0000256" key="1">
    <source>
        <dbReference type="ARBA" id="ARBA00022553"/>
    </source>
</evidence>
<dbReference type="Pfam" id="PF00072">
    <property type="entry name" value="Response_reg"/>
    <property type="match status" value="1"/>
</dbReference>
<dbReference type="SMART" id="SM00448">
    <property type="entry name" value="REC"/>
    <property type="match status" value="1"/>
</dbReference>
<comment type="caution">
    <text evidence="9">The sequence shown here is derived from an EMBL/GenBank/DDBJ whole genome shotgun (WGS) entry which is preliminary data.</text>
</comment>
<protein>
    <submittedName>
        <fullName evidence="9">Response regulator</fullName>
    </submittedName>
</protein>